<keyword evidence="2" id="KW-1185">Reference proteome</keyword>
<accession>A0ABP8H5S6</accession>
<gene>
    <name evidence="1" type="ORF">GCM10023184_29070</name>
</gene>
<protein>
    <recommendedName>
        <fullName evidence="3">T9SS type A sorting domain-containing protein</fullName>
    </recommendedName>
</protein>
<evidence type="ECO:0008006" key="3">
    <source>
        <dbReference type="Google" id="ProtNLM"/>
    </source>
</evidence>
<dbReference type="RefSeq" id="WP_345256478.1">
    <property type="nucleotide sequence ID" value="NZ_BAABGY010000008.1"/>
</dbReference>
<comment type="caution">
    <text evidence="1">The sequence shown here is derived from an EMBL/GenBank/DDBJ whole genome shotgun (WGS) entry which is preliminary data.</text>
</comment>
<dbReference type="Proteomes" id="UP001501725">
    <property type="component" value="Unassembled WGS sequence"/>
</dbReference>
<reference evidence="2" key="1">
    <citation type="journal article" date="2019" name="Int. J. Syst. Evol. Microbiol.">
        <title>The Global Catalogue of Microorganisms (GCM) 10K type strain sequencing project: providing services to taxonomists for standard genome sequencing and annotation.</title>
        <authorList>
            <consortium name="The Broad Institute Genomics Platform"/>
            <consortium name="The Broad Institute Genome Sequencing Center for Infectious Disease"/>
            <person name="Wu L."/>
            <person name="Ma J."/>
        </authorList>
    </citation>
    <scope>NUCLEOTIDE SEQUENCE [LARGE SCALE GENOMIC DNA]</scope>
    <source>
        <strain evidence="2">JCM 17919</strain>
    </source>
</reference>
<sequence length="1800" mass="183800">MNNYSIRPQRYITVLVFLAALTVLLTSRVAAQTYFPGKIVRPATLAGSRTVLDPNGDGFVSATTSGYFGQDDVSASNNELQYKPIYPFFMEPNSDLRRGPDKRFTDYVPSTIDKASYYMYYTGSNVLFRVRMGSIIPGAKGYSYLIDIDGKFGATGPLADPNYLPQSTGVGGNPGFEIEVDLFSQASQTGIAVYNIDGKDKRNDFLPAVWSVQNWLEYSQVSMAATSDNGDPDYYVDFYVPFSVLSGITFAPPTLPANITTSTNLRIIPTTVMAPLPAVGGPKSDIYGLPDNLYPNANDEYVAMLGSMPPISVSNFGSGGSGQSTTACTAPPTINKVSSASATTTVSGTWTPNNTSGAIRTNVVITVYRSTNGGSSYTSVGTTTVTAATQTSTVSWSLSGVPVASGNLYYATAQAPGESACFQSATATASNCATPIPAPTFDATCNTDITANDFSKGFTFTNKPSTYASSFANIANITRGTSAAQTAGSGVTGTGNIGNQNNQTISNPFAETGGTAPNVTWTFSAGCSGGAPLSSGSYRIWYTDPNGCASNVTTACVVGNGGNQMAGTGTSLAVPTVTSPANGVLTSTTTSITVSATRGSTVTFFLNGVSQGTAVASVGGVSTLAIGTIGSVTFTVPAGTLSLSDRVRFISEVNTGTLSTSYCGRNSDPIIVSCSAEAPTFTTNSTTNLLQPSSPGGFIQGTSSSFGGTVSIYNSTAQSTVLGTATVGSTGSWTSTVTPVSGQSYVATVTATNGCASGYSPALLYNNSTTPSSRCTGAAISSYTTSYLNGTSYTGAGTSVSNGPPTSSSFAMNAFATSVSVSWTGALPGAGLISLYEDGNFVASTRVAAGATTAVFSNGTATGDNLGFYTGTTGSTSPGNVYFTISDTSTTLQTYLPETTCPNVGVVTCPVTTTTPTLTVANCPTCTATGSSSATVPSGGTVTFKLTNVTPNTIYALRSSTGTSYSNTYTVPANFTGTEIYLTSFPITGTSGSTVTIEAVGTTVIVSNNVTVSCAATSTSATVTLGTATGLSISGTVFNDVDTYPNIGGTPVSAVTNAAFGNTSRPLYVYLVNSSNVIQAVSTVSSGVNNTGSYVFTGLTSGATYRVILDTVSNRAIGGTLTTASVPFGWASTAEGTSGSAGDGAADGITTVSNLTASQVVDFGINGIPLAATATATPQVNPGGTTSVTVPATTFSGSDPRDVNNTGLVEYIRITSFPSNATSITITGSEKRGDAPTTVTYYPNSGAIPSGCASCAVFPSGGVYVPTNSTGTPTNSSAVQVDPAAGAVTVGISYVTVDNANKESATATASQPFTTLAISGTVYDDFDGLTDSQIDGVVTNAAGKLRVNAIIGGSIIGSAIVASNGTYSISGLDAGTYTLVLDTTGTSQSALVPAGYVFTGEGAGTVSDGTVNGTQSVTLSTSNVTGRNFGVNQLPTADSKLYTFNPNNSLPYVSSVSVASTANGANTYAARIALSGYASSGAVPGALTGLDPDGNEGSALTLQDAIANSSVIIDPATYAGTRSGNAYSNAIMPEYAGIQLQPGGCQGSDIGNPACALFNSTTAKWEIPAYDLGQLTLLVRDGAAGVNFSYSWKDKAGSTGTAATYALSFSTPLPVHLISFSGSKRNNLAVLQWSSANEVDFRGYGVERSLDGRNFGSVGFVGARNEAGTMRYSFNDDLTMISTTRVFYRLKQLDLNGRYTYSNVISLALDQSEARTEAIVLVNPVRTANVQLKVESAVAVTARFTLVNPAGAVLAQYEYPVGQGVSTFKLPLPGFAANGIYQIISVIGDTRITNKVLVDR</sequence>
<dbReference type="EMBL" id="BAABGY010000008">
    <property type="protein sequence ID" value="GAA4334759.1"/>
    <property type="molecule type" value="Genomic_DNA"/>
</dbReference>
<evidence type="ECO:0000313" key="1">
    <source>
        <dbReference type="EMBL" id="GAA4334759.1"/>
    </source>
</evidence>
<proteinExistence type="predicted"/>
<name>A0ABP8H5S6_9BACT</name>
<organism evidence="1 2">
    <name type="scientific">Flaviaesturariibacter amylovorans</name>
    <dbReference type="NCBI Taxonomy" id="1084520"/>
    <lineage>
        <taxon>Bacteria</taxon>
        <taxon>Pseudomonadati</taxon>
        <taxon>Bacteroidota</taxon>
        <taxon>Chitinophagia</taxon>
        <taxon>Chitinophagales</taxon>
        <taxon>Chitinophagaceae</taxon>
        <taxon>Flaviaestuariibacter</taxon>
    </lineage>
</organism>
<evidence type="ECO:0000313" key="2">
    <source>
        <dbReference type="Proteomes" id="UP001501725"/>
    </source>
</evidence>